<name>A0A4C1UXU4_EUMVA</name>
<organism evidence="2 3">
    <name type="scientific">Eumeta variegata</name>
    <name type="common">Bagworm moth</name>
    <name type="synonym">Eumeta japonica</name>
    <dbReference type="NCBI Taxonomy" id="151549"/>
    <lineage>
        <taxon>Eukaryota</taxon>
        <taxon>Metazoa</taxon>
        <taxon>Ecdysozoa</taxon>
        <taxon>Arthropoda</taxon>
        <taxon>Hexapoda</taxon>
        <taxon>Insecta</taxon>
        <taxon>Pterygota</taxon>
        <taxon>Neoptera</taxon>
        <taxon>Endopterygota</taxon>
        <taxon>Lepidoptera</taxon>
        <taxon>Glossata</taxon>
        <taxon>Ditrysia</taxon>
        <taxon>Tineoidea</taxon>
        <taxon>Psychidae</taxon>
        <taxon>Oiketicinae</taxon>
        <taxon>Eumeta</taxon>
    </lineage>
</organism>
<dbReference type="EMBL" id="BGZK01000241">
    <property type="protein sequence ID" value="GBP31099.1"/>
    <property type="molecule type" value="Genomic_DNA"/>
</dbReference>
<evidence type="ECO:0000313" key="2">
    <source>
        <dbReference type="EMBL" id="GBP31099.1"/>
    </source>
</evidence>
<evidence type="ECO:0000256" key="1">
    <source>
        <dbReference type="SAM" id="MobiDB-lite"/>
    </source>
</evidence>
<dbReference type="AlphaFoldDB" id="A0A4C1UXU4"/>
<evidence type="ECO:0000313" key="3">
    <source>
        <dbReference type="Proteomes" id="UP000299102"/>
    </source>
</evidence>
<feature type="compositionally biased region" description="Basic and acidic residues" evidence="1">
    <location>
        <begin position="8"/>
        <end position="19"/>
    </location>
</feature>
<reference evidence="2 3" key="1">
    <citation type="journal article" date="2019" name="Commun. Biol.">
        <title>The bagworm genome reveals a unique fibroin gene that provides high tensile strength.</title>
        <authorList>
            <person name="Kono N."/>
            <person name="Nakamura H."/>
            <person name="Ohtoshi R."/>
            <person name="Tomita M."/>
            <person name="Numata K."/>
            <person name="Arakawa K."/>
        </authorList>
    </citation>
    <scope>NUCLEOTIDE SEQUENCE [LARGE SCALE GENOMIC DNA]</scope>
</reference>
<protein>
    <submittedName>
        <fullName evidence="2">Uncharacterized protein</fullName>
    </submittedName>
</protein>
<comment type="caution">
    <text evidence="2">The sequence shown here is derived from an EMBL/GenBank/DDBJ whole genome shotgun (WGS) entry which is preliminary data.</text>
</comment>
<feature type="compositionally biased region" description="Basic and acidic residues" evidence="1">
    <location>
        <begin position="121"/>
        <end position="130"/>
    </location>
</feature>
<keyword evidence="3" id="KW-1185">Reference proteome</keyword>
<sequence length="130" mass="14822">MRVRTIRYRIEPPARERRPPGHGGTSKRLVTRGPRPRSAARRPRRRPSSWTSTHADGLVITTPLCTSRDYGVSTRTGLASAYPEPRWHITRDILKTLHTSSSPCSRAVGRGRARQPQFTFDIHDDARRRS</sequence>
<dbReference type="Proteomes" id="UP000299102">
    <property type="component" value="Unassembled WGS sequence"/>
</dbReference>
<feature type="region of interest" description="Disordered" evidence="1">
    <location>
        <begin position="101"/>
        <end position="130"/>
    </location>
</feature>
<feature type="compositionally biased region" description="Basic residues" evidence="1">
    <location>
        <begin position="34"/>
        <end position="47"/>
    </location>
</feature>
<proteinExistence type="predicted"/>
<accession>A0A4C1UXU4</accession>
<feature type="region of interest" description="Disordered" evidence="1">
    <location>
        <begin position="1"/>
        <end position="57"/>
    </location>
</feature>
<gene>
    <name evidence="2" type="ORF">EVAR_77395_1</name>
</gene>